<sequence length="392" mass="42791">MIPDHLPQTEWLARPEVQAIFAALDGREGKTRAVGGIVRDTLMGRLSPEADIDMATELLPVVVMQRAKAAGISAYPTGIDHGTVTLKLNETTVEATTLRRDVETDGRHAQVQFGTDWTDDAKRRDFTLNAIYCGFDGKLFDPLKGAGDALAARVRFIGNAAERIAEDGLRVYRFFRFSASHGGEKLDAEGLSACQLAVGKLDHLSAERVGSEMLRMLALPKIALTIAVMNEIGLLSLSRSELSAVLRYEVLGGHNPAARLALLAGSDIDAQQERWRLSNAQVEAARRVFSAALLMSEDEIALGVYRYRDEAIEGLAVAAAQHNWPRDRLMEAAREIARLPNPDFPVSGRDIVANGIEPGPEVGATLARLEALWVQSAFSLTRDELLESLDIR</sequence>
<evidence type="ECO:0000313" key="9">
    <source>
        <dbReference type="EMBL" id="KFL31997.1"/>
    </source>
</evidence>
<evidence type="ECO:0000256" key="6">
    <source>
        <dbReference type="ARBA" id="ARBA00022842"/>
    </source>
</evidence>
<dbReference type="CDD" id="cd05398">
    <property type="entry name" value="NT_ClassII-CCAase"/>
    <property type="match status" value="1"/>
</dbReference>
<keyword evidence="2 7" id="KW-0808">Transferase</keyword>
<protein>
    <recommendedName>
        <fullName evidence="8">Poly A polymerase head domain-containing protein</fullName>
    </recommendedName>
</protein>
<name>A0A087M544_9HYPH</name>
<evidence type="ECO:0000256" key="7">
    <source>
        <dbReference type="RuleBase" id="RU003953"/>
    </source>
</evidence>
<dbReference type="GO" id="GO:0046872">
    <property type="term" value="F:metal ion binding"/>
    <property type="evidence" value="ECO:0007669"/>
    <property type="project" value="UniProtKB-KW"/>
</dbReference>
<evidence type="ECO:0000313" key="10">
    <source>
        <dbReference type="Proteomes" id="UP000028981"/>
    </source>
</evidence>
<dbReference type="Gene3D" id="1.10.3090.10">
    <property type="entry name" value="cca-adding enzyme, domain 2"/>
    <property type="match status" value="1"/>
</dbReference>
<evidence type="ECO:0000256" key="3">
    <source>
        <dbReference type="ARBA" id="ARBA00022694"/>
    </source>
</evidence>
<evidence type="ECO:0000256" key="2">
    <source>
        <dbReference type="ARBA" id="ARBA00022679"/>
    </source>
</evidence>
<dbReference type="Gene3D" id="3.30.460.10">
    <property type="entry name" value="Beta Polymerase, domain 2"/>
    <property type="match status" value="1"/>
</dbReference>
<keyword evidence="10" id="KW-1185">Reference proteome</keyword>
<proteinExistence type="inferred from homology"/>
<accession>A0A087M544</accession>
<evidence type="ECO:0000256" key="1">
    <source>
        <dbReference type="ARBA" id="ARBA00001946"/>
    </source>
</evidence>
<dbReference type="InterPro" id="IPR002646">
    <property type="entry name" value="PolA_pol_head_dom"/>
</dbReference>
<dbReference type="RefSeq" id="WP_035080551.1">
    <property type="nucleotide sequence ID" value="NZ_JQGC01000004.1"/>
</dbReference>
<dbReference type="SUPFAM" id="SSF81301">
    <property type="entry name" value="Nucleotidyltransferase"/>
    <property type="match status" value="1"/>
</dbReference>
<dbReference type="OrthoDB" id="9805698at2"/>
<comment type="cofactor">
    <cofactor evidence="1">
        <name>Mg(2+)</name>
        <dbReference type="ChEBI" id="CHEBI:18420"/>
    </cofactor>
</comment>
<dbReference type="InterPro" id="IPR043519">
    <property type="entry name" value="NT_sf"/>
</dbReference>
<dbReference type="PANTHER" id="PTHR46173">
    <property type="entry name" value="CCA TRNA NUCLEOTIDYLTRANSFERASE 1, MITOCHONDRIAL"/>
    <property type="match status" value="1"/>
</dbReference>
<keyword evidence="4" id="KW-0548">Nucleotidyltransferase</keyword>
<dbReference type="Proteomes" id="UP000028981">
    <property type="component" value="Unassembled WGS sequence"/>
</dbReference>
<comment type="caution">
    <text evidence="9">The sequence shown here is derived from an EMBL/GenBank/DDBJ whole genome shotgun (WGS) entry which is preliminary data.</text>
</comment>
<dbReference type="PANTHER" id="PTHR46173:SF1">
    <property type="entry name" value="CCA TRNA NUCLEOTIDYLTRANSFERASE 1, MITOCHONDRIAL"/>
    <property type="match status" value="1"/>
</dbReference>
<dbReference type="Pfam" id="PF01743">
    <property type="entry name" value="PolyA_pol"/>
    <property type="match status" value="1"/>
</dbReference>
<keyword evidence="5" id="KW-0479">Metal-binding</keyword>
<dbReference type="AlphaFoldDB" id="A0A087M544"/>
<evidence type="ECO:0000259" key="8">
    <source>
        <dbReference type="Pfam" id="PF01743"/>
    </source>
</evidence>
<reference evidence="9 10" key="1">
    <citation type="submission" date="2014-08" db="EMBL/GenBank/DDBJ databases">
        <authorList>
            <person name="Hassan Y.I."/>
            <person name="Lepp D."/>
            <person name="Zhou T."/>
        </authorList>
    </citation>
    <scope>NUCLEOTIDE SEQUENCE [LARGE SCALE GENOMIC DNA]</scope>
    <source>
        <strain evidence="9 10">IFO13584</strain>
    </source>
</reference>
<dbReference type="InterPro" id="IPR050264">
    <property type="entry name" value="Bact_CCA-adding_enz_type3_sf"/>
</dbReference>
<keyword evidence="3" id="KW-0819">tRNA processing</keyword>
<dbReference type="SUPFAM" id="SSF81891">
    <property type="entry name" value="Poly A polymerase C-terminal region-like"/>
    <property type="match status" value="1"/>
</dbReference>
<dbReference type="STRING" id="46914.JP75_06280"/>
<gene>
    <name evidence="9" type="ORF">JP75_06280</name>
</gene>
<comment type="similarity">
    <text evidence="7">Belongs to the tRNA nucleotidyltransferase/poly(A) polymerase family.</text>
</comment>
<dbReference type="EMBL" id="JQGC01000004">
    <property type="protein sequence ID" value="KFL31997.1"/>
    <property type="molecule type" value="Genomic_DNA"/>
</dbReference>
<organism evidence="9 10">
    <name type="scientific">Devosia riboflavina</name>
    <dbReference type="NCBI Taxonomy" id="46914"/>
    <lineage>
        <taxon>Bacteria</taxon>
        <taxon>Pseudomonadati</taxon>
        <taxon>Pseudomonadota</taxon>
        <taxon>Alphaproteobacteria</taxon>
        <taxon>Hyphomicrobiales</taxon>
        <taxon>Devosiaceae</taxon>
        <taxon>Devosia</taxon>
    </lineage>
</organism>
<keyword evidence="7" id="KW-0694">RNA-binding</keyword>
<dbReference type="GO" id="GO:0016779">
    <property type="term" value="F:nucleotidyltransferase activity"/>
    <property type="evidence" value="ECO:0007669"/>
    <property type="project" value="UniProtKB-KW"/>
</dbReference>
<dbReference type="GO" id="GO:0008033">
    <property type="term" value="P:tRNA processing"/>
    <property type="evidence" value="ECO:0007669"/>
    <property type="project" value="UniProtKB-KW"/>
</dbReference>
<keyword evidence="6" id="KW-0460">Magnesium</keyword>
<evidence type="ECO:0000256" key="5">
    <source>
        <dbReference type="ARBA" id="ARBA00022723"/>
    </source>
</evidence>
<evidence type="ECO:0000256" key="4">
    <source>
        <dbReference type="ARBA" id="ARBA00022695"/>
    </source>
</evidence>
<dbReference type="GO" id="GO:0000049">
    <property type="term" value="F:tRNA binding"/>
    <property type="evidence" value="ECO:0007669"/>
    <property type="project" value="TreeGrafter"/>
</dbReference>
<feature type="domain" description="Poly A polymerase head" evidence="8">
    <location>
        <begin position="32"/>
        <end position="148"/>
    </location>
</feature>